<comment type="caution">
    <text evidence="1">The sequence shown here is derived from an EMBL/GenBank/DDBJ whole genome shotgun (WGS) entry which is preliminary data.</text>
</comment>
<gene>
    <name evidence="1" type="ORF">CNE99_10050</name>
</gene>
<name>A0A2A5WJ00_9GAMM</name>
<evidence type="ECO:0000313" key="2">
    <source>
        <dbReference type="Proteomes" id="UP000219327"/>
    </source>
</evidence>
<dbReference type="AlphaFoldDB" id="A0A2A5WJ00"/>
<sequence>MATTIDLTHTDLTLYYEIIDIGFDFDVGITARSLEGQVQMDMTTEDVDEIIPLLYVLGKMGLPFTRTYFAGTANALAFGDREVSDYAITIGWETENFILPEFGIEGGLRRFTVDVAEQDTQVNVDMEVDGIFVNLTAHF</sequence>
<dbReference type="EMBL" id="NTKD01000072">
    <property type="protein sequence ID" value="PDH36228.1"/>
    <property type="molecule type" value="Genomic_DNA"/>
</dbReference>
<dbReference type="NCBIfam" id="TIGR04219">
    <property type="entry name" value="OMP_w_GlyGly"/>
    <property type="match status" value="1"/>
</dbReference>
<accession>A0A2A5WJ00</accession>
<dbReference type="InterPro" id="IPR026387">
    <property type="entry name" value="OMP_w_GlyGly"/>
</dbReference>
<dbReference type="Proteomes" id="UP000219327">
    <property type="component" value="Unassembled WGS sequence"/>
</dbReference>
<proteinExistence type="predicted"/>
<evidence type="ECO:0000313" key="1">
    <source>
        <dbReference type="EMBL" id="PDH36228.1"/>
    </source>
</evidence>
<evidence type="ECO:0008006" key="3">
    <source>
        <dbReference type="Google" id="ProtNLM"/>
    </source>
</evidence>
<organism evidence="1 2">
    <name type="scientific">OM182 bacterium MED-G24</name>
    <dbReference type="NCBI Taxonomy" id="1986255"/>
    <lineage>
        <taxon>Bacteria</taxon>
        <taxon>Pseudomonadati</taxon>
        <taxon>Pseudomonadota</taxon>
        <taxon>Gammaproteobacteria</taxon>
        <taxon>OMG group</taxon>
        <taxon>OM182 clade</taxon>
    </lineage>
</organism>
<reference evidence="1 2" key="1">
    <citation type="submission" date="2017-08" db="EMBL/GenBank/DDBJ databases">
        <title>Fine stratification of microbial communities through a metagenomic profile of the photic zone.</title>
        <authorList>
            <person name="Haro-Moreno J.M."/>
            <person name="Lopez-Perez M."/>
            <person name="De La Torre J."/>
            <person name="Picazo A."/>
            <person name="Camacho A."/>
            <person name="Rodriguez-Valera F."/>
        </authorList>
    </citation>
    <scope>NUCLEOTIDE SEQUENCE [LARGE SCALE GENOMIC DNA]</scope>
    <source>
        <strain evidence="1">MED-G24</strain>
    </source>
</reference>
<protein>
    <recommendedName>
        <fullName evidence="3">Outer membrane protein beta-barrel domain-containing protein</fullName>
    </recommendedName>
</protein>